<comment type="caution">
    <text evidence="1">The sequence shown here is derived from an EMBL/GenBank/DDBJ whole genome shotgun (WGS) entry which is preliminary data.</text>
</comment>
<evidence type="ECO:0000313" key="1">
    <source>
        <dbReference type="EMBL" id="GMF02315.1"/>
    </source>
</evidence>
<organism evidence="1 2">
    <name type="scientific">Ambrosiozyma monospora</name>
    <name type="common">Yeast</name>
    <name type="synonym">Endomycopsis monosporus</name>
    <dbReference type="NCBI Taxonomy" id="43982"/>
    <lineage>
        <taxon>Eukaryota</taxon>
        <taxon>Fungi</taxon>
        <taxon>Dikarya</taxon>
        <taxon>Ascomycota</taxon>
        <taxon>Saccharomycotina</taxon>
        <taxon>Pichiomycetes</taxon>
        <taxon>Pichiales</taxon>
        <taxon>Pichiaceae</taxon>
        <taxon>Ambrosiozyma</taxon>
    </lineage>
</organism>
<proteinExistence type="predicted"/>
<name>A0ACB5U596_AMBMO</name>
<dbReference type="Proteomes" id="UP001165064">
    <property type="component" value="Unassembled WGS sequence"/>
</dbReference>
<evidence type="ECO:0000313" key="2">
    <source>
        <dbReference type="Proteomes" id="UP001165064"/>
    </source>
</evidence>
<gene>
    <name evidence="1" type="ORF">Amon02_001142200</name>
</gene>
<protein>
    <submittedName>
        <fullName evidence="1">Unnamed protein product</fullName>
    </submittedName>
</protein>
<keyword evidence="2" id="KW-1185">Reference proteome</keyword>
<reference evidence="1" key="1">
    <citation type="submission" date="2023-04" db="EMBL/GenBank/DDBJ databases">
        <title>Ambrosiozyma monospora NBRC 10751.</title>
        <authorList>
            <person name="Ichikawa N."/>
            <person name="Sato H."/>
            <person name="Tonouchi N."/>
        </authorList>
    </citation>
    <scope>NUCLEOTIDE SEQUENCE</scope>
    <source>
        <strain evidence="1">NBRC 10751</strain>
    </source>
</reference>
<sequence>MTDVWSGGIVYMYYEEANDYGLVSEIDSTSVSTLSDYVYYSSEMAKISPTIASTGSATATERGLSCPATGKTWSAADVLPPTPLASACECMAASLNCVVSDDVSTKDYGDLFGSVCGEIDCTGITADGANGTYGAYSFCNSKDQLSFVLNLYYEAQGGDSSACDFSGSATLQSGSTASSCSSVLSAAGSSGQGTISGSGATGTGKSGSDSKETGSTSGSGSKSGSSSKSSSTSSGAAAGGPAAPLNVSRIVLVTMMSGLVATLSVLFM</sequence>
<accession>A0ACB5U596</accession>
<dbReference type="EMBL" id="BSXS01012419">
    <property type="protein sequence ID" value="GMF02315.1"/>
    <property type="molecule type" value="Genomic_DNA"/>
</dbReference>